<name>A0ABW5PVJ7_9BACI</name>
<evidence type="ECO:0000256" key="1">
    <source>
        <dbReference type="SAM" id="Phobius"/>
    </source>
</evidence>
<organism evidence="2 3">
    <name type="scientific">Oceanobacillus kapialis</name>
    <dbReference type="NCBI Taxonomy" id="481353"/>
    <lineage>
        <taxon>Bacteria</taxon>
        <taxon>Bacillati</taxon>
        <taxon>Bacillota</taxon>
        <taxon>Bacilli</taxon>
        <taxon>Bacillales</taxon>
        <taxon>Bacillaceae</taxon>
        <taxon>Oceanobacillus</taxon>
    </lineage>
</organism>
<evidence type="ECO:0000313" key="2">
    <source>
        <dbReference type="EMBL" id="MFD2627356.1"/>
    </source>
</evidence>
<feature type="transmembrane region" description="Helical" evidence="1">
    <location>
        <begin position="136"/>
        <end position="155"/>
    </location>
</feature>
<feature type="transmembrane region" description="Helical" evidence="1">
    <location>
        <begin position="62"/>
        <end position="95"/>
    </location>
</feature>
<dbReference type="RefSeq" id="WP_379559985.1">
    <property type="nucleotide sequence ID" value="NZ_JBHUMX010000002.1"/>
</dbReference>
<accession>A0ABW5PVJ7</accession>
<keyword evidence="1" id="KW-0812">Transmembrane</keyword>
<proteinExistence type="predicted"/>
<evidence type="ECO:0008006" key="4">
    <source>
        <dbReference type="Google" id="ProtNLM"/>
    </source>
</evidence>
<comment type="caution">
    <text evidence="2">The sequence shown here is derived from an EMBL/GenBank/DDBJ whole genome shotgun (WGS) entry which is preliminary data.</text>
</comment>
<keyword evidence="3" id="KW-1185">Reference proteome</keyword>
<keyword evidence="1" id="KW-0472">Membrane</keyword>
<evidence type="ECO:0000313" key="3">
    <source>
        <dbReference type="Proteomes" id="UP001597451"/>
    </source>
</evidence>
<keyword evidence="1" id="KW-1133">Transmembrane helix</keyword>
<feature type="transmembrane region" description="Helical" evidence="1">
    <location>
        <begin position="107"/>
        <end position="130"/>
    </location>
</feature>
<gene>
    <name evidence="2" type="ORF">ACFSUN_00960</name>
</gene>
<feature type="transmembrane region" description="Helical" evidence="1">
    <location>
        <begin position="25"/>
        <end position="47"/>
    </location>
</feature>
<dbReference type="EMBL" id="JBHUMX010000002">
    <property type="protein sequence ID" value="MFD2627356.1"/>
    <property type="molecule type" value="Genomic_DNA"/>
</dbReference>
<sequence>MKFRHVFLQSLKLPSKKATFQLNRVGMDIAILYMFILLILVSIPAFINRLAGNSGISADMNIVFLIIYFFIFYYLPLVIFVCIGLSAISYIGVGIAKLMDRKLQFPLLWKMSVFIATIPFILYMIIALLIPVDDVLLGVFFLYIFIMLYIIIRIYPKRRK</sequence>
<dbReference type="Proteomes" id="UP001597451">
    <property type="component" value="Unassembled WGS sequence"/>
</dbReference>
<reference evidence="3" key="1">
    <citation type="journal article" date="2019" name="Int. J. Syst. Evol. Microbiol.">
        <title>The Global Catalogue of Microorganisms (GCM) 10K type strain sequencing project: providing services to taxonomists for standard genome sequencing and annotation.</title>
        <authorList>
            <consortium name="The Broad Institute Genomics Platform"/>
            <consortium name="The Broad Institute Genome Sequencing Center for Infectious Disease"/>
            <person name="Wu L."/>
            <person name="Ma J."/>
        </authorList>
    </citation>
    <scope>NUCLEOTIDE SEQUENCE [LARGE SCALE GENOMIC DNA]</scope>
    <source>
        <strain evidence="3">TISTR 1858</strain>
    </source>
</reference>
<protein>
    <recommendedName>
        <fullName evidence="4">DUF1189 domain-containing protein</fullName>
    </recommendedName>
</protein>